<feature type="domain" description="PAS" evidence="2">
    <location>
        <begin position="960"/>
        <end position="999"/>
    </location>
</feature>
<dbReference type="Pfam" id="PF00990">
    <property type="entry name" value="GGDEF"/>
    <property type="match status" value="1"/>
</dbReference>
<feature type="domain" description="PAC" evidence="3">
    <location>
        <begin position="528"/>
        <end position="581"/>
    </location>
</feature>
<dbReference type="PROSITE" id="PS50112">
    <property type="entry name" value="PAS"/>
    <property type="match status" value="5"/>
</dbReference>
<dbReference type="InterPro" id="IPR013655">
    <property type="entry name" value="PAS_fold_3"/>
</dbReference>
<dbReference type="GO" id="GO:0052621">
    <property type="term" value="F:diguanylate cyclase activity"/>
    <property type="evidence" value="ECO:0007669"/>
    <property type="project" value="UniProtKB-EC"/>
</dbReference>
<reference evidence="5" key="1">
    <citation type="submission" date="2016-10" db="EMBL/GenBank/DDBJ databases">
        <title>Sequence of Gallionella enrichment culture.</title>
        <authorList>
            <person name="Poehlein A."/>
            <person name="Muehling M."/>
            <person name="Daniel R."/>
        </authorList>
    </citation>
    <scope>NUCLEOTIDE SEQUENCE</scope>
</reference>
<dbReference type="FunFam" id="3.30.70.270:FF:000001">
    <property type="entry name" value="Diguanylate cyclase domain protein"/>
    <property type="match status" value="1"/>
</dbReference>
<evidence type="ECO:0000313" key="5">
    <source>
        <dbReference type="EMBL" id="OIR03279.1"/>
    </source>
</evidence>
<dbReference type="SMART" id="SM00091">
    <property type="entry name" value="PAS"/>
    <property type="match status" value="6"/>
</dbReference>
<feature type="domain" description="GGDEF" evidence="4">
    <location>
        <begin position="1114"/>
        <end position="1245"/>
    </location>
</feature>
<dbReference type="CDD" id="cd12914">
    <property type="entry name" value="PDC1_DGC_like"/>
    <property type="match status" value="1"/>
</dbReference>
<keyword evidence="1" id="KW-1133">Transmembrane helix</keyword>
<dbReference type="CDD" id="cd00130">
    <property type="entry name" value="PAS"/>
    <property type="match status" value="6"/>
</dbReference>
<dbReference type="PROSITE" id="PS50887">
    <property type="entry name" value="GGDEF"/>
    <property type="match status" value="1"/>
</dbReference>
<dbReference type="EC" id="2.7.7.65" evidence="5"/>
<sequence>MSDLLQKTPTRISHYPRWPVLSGVAGLAGIIGLLVLSLVNEYQDETQHARTEVENISQVLDEHASAIVHKGDLLLREVQRNVRSEDMRPAHGVRGLRKQALHDLLKSQLDSAPEVSVIHIANAKGDYIYSSLDPIPEINIADRDYFNHQRASTTAGLLISSPLISRTTGKWTIVLSRRLNYEDDSFAGLVSVILNLDYFQQFYRTLNLGPQGVVALYDQEFHLAARYPPNEDLMGKVVPVSVGIYIEKGIKHGVYPTKSPVDGIERQISYRQLNDLPLFVFAGISEQDYLALWRRHIWQYSAGAIVFGLVVISFGLRQRRSEMALRKSDDDLRTIADYTYDWEYWEGLQGELLYISPSCQRITGYSQAEFIADPHLIYDIIHAEDQPLMDAHRADIQHEDVGTLDFRILTKEGETRWIAHGCREVYSKDGHFNGRRTSNRDITDRKALEEAELRERDFAESLIDTAQAIVILLDTEGRIVRLNHYMEELSGYRLEEVKGASWFATFLPEQDIDAILGLFKKALTETHTQANINPILARDGRKILVEWYDKTLKDSAGNIIGLLAIGQDVTLREKLAESQRLLKAAVEQSNSSIVVTDSDGTIIFVNAGFAHTSGYLVDEAIGQNPRILKSGKMQKETYEEIWATIASGRHWSGELCNKKKNGDLYWETANISPITDESGRITHYLAVKDDITRRKQAETALQEQKNFLSAILENEPECVMVVSADEVVLQMNAAGFIMLEVNSVEEVNAVGLVNFVVPDHRAAFLNLARRVFDGESGVLEFQVEGRKGARSWLETHATPLRDAAGKITFLLGVTRDVTRRREAEERLALSLKGSNQAMTDWHIPSDTLTFGEGWMSLLGYQPDELRSNSSTLFELMRPEDAPAAHDALIRHLKGETSYLESEIRMRHKDGRWIWVLARGMAVERTSDGRVVRVAGTAMDITARKKAEAEIARLSQWNELLLNSAGEGIYGVDHEGHCTFINPAALTILGFAKHELIGKSPHPMFHHHHTDGSPYHQEDCPIFMTLRDGIRRKVEDAFIRKNGEAFPVQLTVTPMHDNGLLVGVEVVFQDIALRKKMEQELMRLATTDPLTGMANRRHFLEQLKMELAHFKRFGRPAAFLMVDIDHFKNVNDTYGHAVGDVVLQHFGELSKLRLRRIDLIGRLGGEEFGILLPGTDLAGALQFAERFRIHVADTPAQSANGTIPFTISIGISGFDQEDVEPDSILARADAALYLAKAGGRNQTKVN</sequence>
<keyword evidence="5" id="KW-0808">Transferase</keyword>
<feature type="transmembrane region" description="Helical" evidence="1">
    <location>
        <begin position="297"/>
        <end position="316"/>
    </location>
</feature>
<keyword evidence="1" id="KW-0472">Membrane</keyword>
<keyword evidence="1" id="KW-0812">Transmembrane</keyword>
<dbReference type="InterPro" id="IPR054327">
    <property type="entry name" value="His-kinase-like_sensor"/>
</dbReference>
<evidence type="ECO:0000256" key="1">
    <source>
        <dbReference type="SAM" id="Phobius"/>
    </source>
</evidence>
<comment type="caution">
    <text evidence="5">The sequence shown here is derived from an EMBL/GenBank/DDBJ whole genome shotgun (WGS) entry which is preliminary data.</text>
</comment>
<dbReference type="Pfam" id="PF08448">
    <property type="entry name" value="PAS_4"/>
    <property type="match status" value="2"/>
</dbReference>
<accession>A0A1J5S4S2</accession>
<feature type="domain" description="PAC" evidence="3">
    <location>
        <begin position="649"/>
        <end position="703"/>
    </location>
</feature>
<gene>
    <name evidence="5" type="primary">yegE_16</name>
    <name evidence="5" type="ORF">GALL_145510</name>
</gene>
<dbReference type="InterPro" id="IPR000160">
    <property type="entry name" value="GGDEF_dom"/>
</dbReference>
<feature type="domain" description="PAS" evidence="2">
    <location>
        <begin position="455"/>
        <end position="526"/>
    </location>
</feature>
<dbReference type="PANTHER" id="PTHR44757:SF2">
    <property type="entry name" value="BIOFILM ARCHITECTURE MAINTENANCE PROTEIN MBAA"/>
    <property type="match status" value="1"/>
</dbReference>
<dbReference type="SUPFAM" id="SSF55073">
    <property type="entry name" value="Nucleotide cyclase"/>
    <property type="match status" value="1"/>
</dbReference>
<dbReference type="CDD" id="cd12915">
    <property type="entry name" value="PDC2_DGC_like"/>
    <property type="match status" value="1"/>
</dbReference>
<dbReference type="InterPro" id="IPR029787">
    <property type="entry name" value="Nucleotide_cyclase"/>
</dbReference>
<dbReference type="InterPro" id="IPR043128">
    <property type="entry name" value="Rev_trsase/Diguanyl_cyclase"/>
</dbReference>
<feature type="domain" description="PAC" evidence="3">
    <location>
        <begin position="402"/>
        <end position="454"/>
    </location>
</feature>
<dbReference type="Pfam" id="PF08447">
    <property type="entry name" value="PAS_3"/>
    <property type="match status" value="2"/>
</dbReference>
<dbReference type="SMART" id="SM00267">
    <property type="entry name" value="GGDEF"/>
    <property type="match status" value="1"/>
</dbReference>
<dbReference type="Gene3D" id="3.30.70.270">
    <property type="match status" value="1"/>
</dbReference>
<evidence type="ECO:0000259" key="4">
    <source>
        <dbReference type="PROSITE" id="PS50887"/>
    </source>
</evidence>
<organism evidence="5">
    <name type="scientific">mine drainage metagenome</name>
    <dbReference type="NCBI Taxonomy" id="410659"/>
    <lineage>
        <taxon>unclassified sequences</taxon>
        <taxon>metagenomes</taxon>
        <taxon>ecological metagenomes</taxon>
    </lineage>
</organism>
<dbReference type="InterPro" id="IPR052155">
    <property type="entry name" value="Biofilm_reg_signaling"/>
</dbReference>
<feature type="domain" description="PAC" evidence="3">
    <location>
        <begin position="777"/>
        <end position="829"/>
    </location>
</feature>
<dbReference type="SMART" id="SM00086">
    <property type="entry name" value="PAC"/>
    <property type="match status" value="6"/>
</dbReference>
<evidence type="ECO:0000259" key="3">
    <source>
        <dbReference type="PROSITE" id="PS50113"/>
    </source>
</evidence>
<dbReference type="EMBL" id="MLJW01000067">
    <property type="protein sequence ID" value="OIR03279.1"/>
    <property type="molecule type" value="Genomic_DNA"/>
</dbReference>
<feature type="domain" description="PAC" evidence="3">
    <location>
        <begin position="1031"/>
        <end position="1082"/>
    </location>
</feature>
<dbReference type="NCBIfam" id="TIGR00229">
    <property type="entry name" value="sensory_box"/>
    <property type="match status" value="6"/>
</dbReference>
<feature type="transmembrane region" description="Helical" evidence="1">
    <location>
        <begin position="20"/>
        <end position="40"/>
    </location>
</feature>
<dbReference type="InterPro" id="IPR000014">
    <property type="entry name" value="PAS"/>
</dbReference>
<dbReference type="InterPro" id="IPR035965">
    <property type="entry name" value="PAS-like_dom_sf"/>
</dbReference>
<dbReference type="NCBIfam" id="TIGR00254">
    <property type="entry name" value="GGDEF"/>
    <property type="match status" value="1"/>
</dbReference>
<evidence type="ECO:0000259" key="2">
    <source>
        <dbReference type="PROSITE" id="PS50112"/>
    </source>
</evidence>
<name>A0A1J5S4S2_9ZZZZ</name>
<dbReference type="SUPFAM" id="SSF55785">
    <property type="entry name" value="PYP-like sensor domain (PAS domain)"/>
    <property type="match status" value="6"/>
</dbReference>
<dbReference type="AlphaFoldDB" id="A0A1J5S4S2"/>
<dbReference type="Pfam" id="PF13426">
    <property type="entry name" value="PAS_9"/>
    <property type="match status" value="2"/>
</dbReference>
<feature type="domain" description="PAC" evidence="3">
    <location>
        <begin position="899"/>
        <end position="952"/>
    </location>
</feature>
<feature type="domain" description="PAS" evidence="2">
    <location>
        <begin position="349"/>
        <end position="386"/>
    </location>
</feature>
<dbReference type="Gene3D" id="3.30.450.20">
    <property type="entry name" value="PAS domain"/>
    <property type="match status" value="8"/>
</dbReference>
<dbReference type="InterPro" id="IPR001610">
    <property type="entry name" value="PAC"/>
</dbReference>
<dbReference type="CDD" id="cd01949">
    <property type="entry name" value="GGDEF"/>
    <property type="match status" value="1"/>
</dbReference>
<proteinExistence type="predicted"/>
<dbReference type="InterPro" id="IPR000700">
    <property type="entry name" value="PAS-assoc_C"/>
</dbReference>
<dbReference type="InterPro" id="IPR013656">
    <property type="entry name" value="PAS_4"/>
</dbReference>
<feature type="domain" description="PAS" evidence="2">
    <location>
        <begin position="578"/>
        <end position="624"/>
    </location>
</feature>
<dbReference type="PANTHER" id="PTHR44757">
    <property type="entry name" value="DIGUANYLATE CYCLASE DGCP"/>
    <property type="match status" value="1"/>
</dbReference>
<keyword evidence="5" id="KW-0548">Nucleotidyltransferase</keyword>
<dbReference type="PROSITE" id="PS50113">
    <property type="entry name" value="PAC"/>
    <property type="match status" value="6"/>
</dbReference>
<protein>
    <submittedName>
        <fullName evidence="5">Putative diguanylate cyclase YegE</fullName>
        <ecNumber evidence="5">2.7.7.65</ecNumber>
    </submittedName>
</protein>
<feature type="domain" description="PAS" evidence="2">
    <location>
        <begin position="856"/>
        <end position="895"/>
    </location>
</feature>
<dbReference type="Pfam" id="PF22588">
    <property type="entry name" value="dCache_1_like"/>
    <property type="match status" value="1"/>
</dbReference>